<proteinExistence type="predicted"/>
<name>V7AI10_PHAVU</name>
<dbReference type="Gramene" id="ESW05237">
    <property type="protein sequence ID" value="ESW05237"/>
    <property type="gene ID" value="PHAVU_011G163800g"/>
</dbReference>
<keyword evidence="1" id="KW-0472">Membrane</keyword>
<dbReference type="STRING" id="3885.V7AI10"/>
<keyword evidence="1" id="KW-1133">Transmembrane helix</keyword>
<sequence>MQHNRKTDTLYNLIEQNPRVLEEIDLIPFVETPLHVAAHRSTLLYNMVFHFIEMNKELVRAKMRGGLTLLQVNSNAMKLLIKVMSDLHASNLMGQRAFDIINNQEIRNNLVRTEKRDRMFRKGFSLIDTAHEWIIRKTGMKEKMSNEIRNTYMIVATLIATTTYQSVLSPGGFRQVDEGGTNTTLFLAQGTSVMSDTEFMAFSTANLFAFTTSILTITWLMPKNVGWYLLYVSTWFLAISYLMSIMIISPNDFTAELMVSFYDVLLPVLAVVSFLFFKLT</sequence>
<evidence type="ECO:0000256" key="1">
    <source>
        <dbReference type="SAM" id="Phobius"/>
    </source>
</evidence>
<evidence type="ECO:0000313" key="3">
    <source>
        <dbReference type="EMBL" id="ESW05237.1"/>
    </source>
</evidence>
<feature type="transmembrane region" description="Helical" evidence="1">
    <location>
        <begin position="150"/>
        <end position="167"/>
    </location>
</feature>
<protein>
    <recommendedName>
        <fullName evidence="2">PGG domain-containing protein</fullName>
    </recommendedName>
</protein>
<dbReference type="PANTHER" id="PTHR24128">
    <property type="entry name" value="HOMEOBOX PROTEIN WARIAI"/>
    <property type="match status" value="1"/>
</dbReference>
<reference evidence="4" key="1">
    <citation type="journal article" date="2014" name="Nat. Genet.">
        <title>A reference genome for common bean and genome-wide analysis of dual domestications.</title>
        <authorList>
            <person name="Schmutz J."/>
            <person name="McClean P.E."/>
            <person name="Mamidi S."/>
            <person name="Wu G.A."/>
            <person name="Cannon S.B."/>
            <person name="Grimwood J."/>
            <person name="Jenkins J."/>
            <person name="Shu S."/>
            <person name="Song Q."/>
            <person name="Chavarro C."/>
            <person name="Torres-Torres M."/>
            <person name="Geffroy V."/>
            <person name="Moghaddam S.M."/>
            <person name="Gao D."/>
            <person name="Abernathy B."/>
            <person name="Barry K."/>
            <person name="Blair M."/>
            <person name="Brick M.A."/>
            <person name="Chovatia M."/>
            <person name="Gepts P."/>
            <person name="Goodstein D.M."/>
            <person name="Gonzales M."/>
            <person name="Hellsten U."/>
            <person name="Hyten D.L."/>
            <person name="Jia G."/>
            <person name="Kelly J.D."/>
            <person name="Kudrna D."/>
            <person name="Lee R."/>
            <person name="Richard M.M."/>
            <person name="Miklas P.N."/>
            <person name="Osorno J.M."/>
            <person name="Rodrigues J."/>
            <person name="Thareau V."/>
            <person name="Urrea C.A."/>
            <person name="Wang M."/>
            <person name="Yu Y."/>
            <person name="Zhang M."/>
            <person name="Wing R.A."/>
            <person name="Cregan P.B."/>
            <person name="Rokhsar D.S."/>
            <person name="Jackson S.A."/>
        </authorList>
    </citation>
    <scope>NUCLEOTIDE SEQUENCE [LARGE SCALE GENOMIC DNA]</scope>
    <source>
        <strain evidence="4">cv. G19833</strain>
    </source>
</reference>
<feature type="transmembrane region" description="Helical" evidence="1">
    <location>
        <begin position="260"/>
        <end position="277"/>
    </location>
</feature>
<dbReference type="OrthoDB" id="681126at2759"/>
<feature type="transmembrane region" description="Helical" evidence="1">
    <location>
        <begin position="199"/>
        <end position="221"/>
    </location>
</feature>
<feature type="domain" description="PGG" evidence="2">
    <location>
        <begin position="145"/>
        <end position="241"/>
    </location>
</feature>
<dbReference type="Proteomes" id="UP000000226">
    <property type="component" value="Chromosome 11"/>
</dbReference>
<keyword evidence="4" id="KW-1185">Reference proteome</keyword>
<dbReference type="InterPro" id="IPR026961">
    <property type="entry name" value="PGG_dom"/>
</dbReference>
<accession>V7AI10</accession>
<organism evidence="3 4">
    <name type="scientific">Phaseolus vulgaris</name>
    <name type="common">Kidney bean</name>
    <name type="synonym">French bean</name>
    <dbReference type="NCBI Taxonomy" id="3885"/>
    <lineage>
        <taxon>Eukaryota</taxon>
        <taxon>Viridiplantae</taxon>
        <taxon>Streptophyta</taxon>
        <taxon>Embryophyta</taxon>
        <taxon>Tracheophyta</taxon>
        <taxon>Spermatophyta</taxon>
        <taxon>Magnoliopsida</taxon>
        <taxon>eudicotyledons</taxon>
        <taxon>Gunneridae</taxon>
        <taxon>Pentapetalae</taxon>
        <taxon>rosids</taxon>
        <taxon>fabids</taxon>
        <taxon>Fabales</taxon>
        <taxon>Fabaceae</taxon>
        <taxon>Papilionoideae</taxon>
        <taxon>50 kb inversion clade</taxon>
        <taxon>NPAAA clade</taxon>
        <taxon>indigoferoid/millettioid clade</taxon>
        <taxon>Phaseoleae</taxon>
        <taxon>Phaseolus</taxon>
    </lineage>
</organism>
<dbReference type="Pfam" id="PF13962">
    <property type="entry name" value="PGG"/>
    <property type="match status" value="1"/>
</dbReference>
<gene>
    <name evidence="3" type="ORF">PHAVU_011G163800g</name>
</gene>
<feature type="transmembrane region" description="Helical" evidence="1">
    <location>
        <begin position="228"/>
        <end position="248"/>
    </location>
</feature>
<dbReference type="PANTHER" id="PTHR24128:SF24">
    <property type="entry name" value="ANKYRIN REPEAT PROTEIN"/>
    <property type="match status" value="1"/>
</dbReference>
<dbReference type="eggNOG" id="KOG0504">
    <property type="taxonomic scope" value="Eukaryota"/>
</dbReference>
<dbReference type="EMBL" id="CM002298">
    <property type="protein sequence ID" value="ESW05237.1"/>
    <property type="molecule type" value="Genomic_DNA"/>
</dbReference>
<evidence type="ECO:0000313" key="4">
    <source>
        <dbReference type="Proteomes" id="UP000000226"/>
    </source>
</evidence>
<dbReference type="AlphaFoldDB" id="V7AI10"/>
<keyword evidence="1" id="KW-0812">Transmembrane</keyword>
<evidence type="ECO:0000259" key="2">
    <source>
        <dbReference type="Pfam" id="PF13962"/>
    </source>
</evidence>